<evidence type="ECO:0000313" key="3">
    <source>
        <dbReference type="Proteomes" id="UP001238088"/>
    </source>
</evidence>
<proteinExistence type="predicted"/>
<gene>
    <name evidence="2" type="ORF">J2S17_000578</name>
</gene>
<sequence length="38" mass="4196">MIKKSINQNTTSQKKTFAQSKPLKKPSGCGCGKKRKKS</sequence>
<dbReference type="EMBL" id="JAUSUB010000002">
    <property type="protein sequence ID" value="MDQ0268709.1"/>
    <property type="molecule type" value="Genomic_DNA"/>
</dbReference>
<evidence type="ECO:0000256" key="1">
    <source>
        <dbReference type="SAM" id="MobiDB-lite"/>
    </source>
</evidence>
<keyword evidence="3" id="KW-1185">Reference proteome</keyword>
<feature type="compositionally biased region" description="Polar residues" evidence="1">
    <location>
        <begin position="1"/>
        <end position="19"/>
    </location>
</feature>
<organism evidence="2 3">
    <name type="scientific">Cytobacillus purgationiresistens</name>
    <dbReference type="NCBI Taxonomy" id="863449"/>
    <lineage>
        <taxon>Bacteria</taxon>
        <taxon>Bacillati</taxon>
        <taxon>Bacillota</taxon>
        <taxon>Bacilli</taxon>
        <taxon>Bacillales</taxon>
        <taxon>Bacillaceae</taxon>
        <taxon>Cytobacillus</taxon>
    </lineage>
</organism>
<dbReference type="Proteomes" id="UP001238088">
    <property type="component" value="Unassembled WGS sequence"/>
</dbReference>
<comment type="caution">
    <text evidence="2">The sequence shown here is derived from an EMBL/GenBank/DDBJ whole genome shotgun (WGS) entry which is preliminary data.</text>
</comment>
<protein>
    <submittedName>
        <fullName evidence="2">Uncharacterized protein</fullName>
    </submittedName>
</protein>
<feature type="region of interest" description="Disordered" evidence="1">
    <location>
        <begin position="1"/>
        <end position="38"/>
    </location>
</feature>
<accession>A0ABU0ABT2</accession>
<reference evidence="2 3" key="1">
    <citation type="submission" date="2023-07" db="EMBL/GenBank/DDBJ databases">
        <title>Genomic Encyclopedia of Type Strains, Phase IV (KMG-IV): sequencing the most valuable type-strain genomes for metagenomic binning, comparative biology and taxonomic classification.</title>
        <authorList>
            <person name="Goeker M."/>
        </authorList>
    </citation>
    <scope>NUCLEOTIDE SEQUENCE [LARGE SCALE GENOMIC DNA]</scope>
    <source>
        <strain evidence="2 3">DSM 23494</strain>
    </source>
</reference>
<name>A0ABU0ABT2_9BACI</name>
<evidence type="ECO:0000313" key="2">
    <source>
        <dbReference type="EMBL" id="MDQ0268709.1"/>
    </source>
</evidence>